<evidence type="ECO:0000313" key="3">
    <source>
        <dbReference type="Proteomes" id="UP000230233"/>
    </source>
</evidence>
<feature type="compositionally biased region" description="Low complexity" evidence="1">
    <location>
        <begin position="203"/>
        <end position="221"/>
    </location>
</feature>
<dbReference type="Proteomes" id="UP000230233">
    <property type="component" value="Chromosome I"/>
</dbReference>
<accession>A0A2G5VGL7</accession>
<feature type="region of interest" description="Disordered" evidence="1">
    <location>
        <begin position="27"/>
        <end position="172"/>
    </location>
</feature>
<dbReference type="AlphaFoldDB" id="A0A2G5VGL7"/>
<evidence type="ECO:0000313" key="2">
    <source>
        <dbReference type="EMBL" id="PIC50887.1"/>
    </source>
</evidence>
<feature type="compositionally biased region" description="Polar residues" evidence="1">
    <location>
        <begin position="84"/>
        <end position="95"/>
    </location>
</feature>
<dbReference type="EMBL" id="PDUG01000001">
    <property type="protein sequence ID" value="PIC50887.1"/>
    <property type="molecule type" value="Genomic_DNA"/>
</dbReference>
<feature type="compositionally biased region" description="Basic and acidic residues" evidence="1">
    <location>
        <begin position="160"/>
        <end position="172"/>
    </location>
</feature>
<feature type="region of interest" description="Disordered" evidence="1">
    <location>
        <begin position="190"/>
        <end position="298"/>
    </location>
</feature>
<keyword evidence="3" id="KW-1185">Reference proteome</keyword>
<reference evidence="3" key="1">
    <citation type="submission" date="2017-10" db="EMBL/GenBank/DDBJ databases">
        <title>Rapid genome shrinkage in a self-fertile nematode reveals novel sperm competition proteins.</title>
        <authorList>
            <person name="Yin D."/>
            <person name="Schwarz E.M."/>
            <person name="Thomas C.G."/>
            <person name="Felde R.L."/>
            <person name="Korf I.F."/>
            <person name="Cutter A.D."/>
            <person name="Schartner C.M."/>
            <person name="Ralston E.J."/>
            <person name="Meyer B.J."/>
            <person name="Haag E.S."/>
        </authorList>
    </citation>
    <scope>NUCLEOTIDE SEQUENCE [LARGE SCALE GENOMIC DNA]</scope>
    <source>
        <strain evidence="3">JU1422</strain>
    </source>
</reference>
<evidence type="ECO:0000256" key="1">
    <source>
        <dbReference type="SAM" id="MobiDB-lite"/>
    </source>
</evidence>
<protein>
    <submittedName>
        <fullName evidence="2">Uncharacterized protein</fullName>
    </submittedName>
</protein>
<feature type="compositionally biased region" description="Low complexity" evidence="1">
    <location>
        <begin position="257"/>
        <end position="270"/>
    </location>
</feature>
<gene>
    <name evidence="2" type="primary">Cnig_chr_I.g1611</name>
    <name evidence="2" type="ORF">B9Z55_001611</name>
</gene>
<proteinExistence type="predicted"/>
<feature type="compositionally biased region" description="Basic and acidic residues" evidence="1">
    <location>
        <begin position="67"/>
        <end position="82"/>
    </location>
</feature>
<sequence length="298" mass="32198">MSRCRSHPAKSGRVLACGLEGVQMPSYTGQSSRVIGKRKEVNSPIQSSEGSMMSPIQCPVVRQFTKNSDKLITRPQEARDQRLCAQSNQGITQVQRADRHCYPGDEEDNSVAESSAQPDPVASPKATPATQSRGTPKGSKNKKKSGGDDSIQKPSSSEAPLKESQEGEEVVHAKSCISAKNIYNAKYNDSAMYNDSDTHNDKPSTSTKPKPSTSAKPSTATEPRTTTKAYGLTLAKLYSRSMPEGNNSRRAKLPQESASLTSAHSLAHQSMRSTERCSTGPAPKESHHPPTMSRHTLS</sequence>
<comment type="caution">
    <text evidence="2">The sequence shown here is derived from an EMBL/GenBank/DDBJ whole genome shotgun (WGS) entry which is preliminary data.</text>
</comment>
<name>A0A2G5VGL7_9PELO</name>
<organism evidence="2 3">
    <name type="scientific">Caenorhabditis nigoni</name>
    <dbReference type="NCBI Taxonomy" id="1611254"/>
    <lineage>
        <taxon>Eukaryota</taxon>
        <taxon>Metazoa</taxon>
        <taxon>Ecdysozoa</taxon>
        <taxon>Nematoda</taxon>
        <taxon>Chromadorea</taxon>
        <taxon>Rhabditida</taxon>
        <taxon>Rhabditina</taxon>
        <taxon>Rhabditomorpha</taxon>
        <taxon>Rhabditoidea</taxon>
        <taxon>Rhabditidae</taxon>
        <taxon>Peloderinae</taxon>
        <taxon>Caenorhabditis</taxon>
    </lineage>
</organism>